<accession>A0A6C0EXD2</accession>
<keyword evidence="1" id="KW-1133">Transmembrane helix</keyword>
<reference evidence="2" key="1">
    <citation type="journal article" date="2020" name="Nature">
        <title>Giant virus diversity and host interactions through global metagenomics.</title>
        <authorList>
            <person name="Schulz F."/>
            <person name="Roux S."/>
            <person name="Paez-Espino D."/>
            <person name="Jungbluth S."/>
            <person name="Walsh D.A."/>
            <person name="Denef V.J."/>
            <person name="McMahon K.D."/>
            <person name="Konstantinidis K.T."/>
            <person name="Eloe-Fadrosh E.A."/>
            <person name="Kyrpides N.C."/>
            <person name="Woyke T."/>
        </authorList>
    </citation>
    <scope>NUCLEOTIDE SEQUENCE</scope>
    <source>
        <strain evidence="2">GVMAG-M-3300009161-30</strain>
    </source>
</reference>
<keyword evidence="1" id="KW-0812">Transmembrane</keyword>
<organism evidence="2">
    <name type="scientific">viral metagenome</name>
    <dbReference type="NCBI Taxonomy" id="1070528"/>
    <lineage>
        <taxon>unclassified sequences</taxon>
        <taxon>metagenomes</taxon>
        <taxon>organismal metagenomes</taxon>
    </lineage>
</organism>
<sequence length="108" mass="12474">MNPRAITFVLRAFMFIVILLSMHNIISLVKNSQTYKHHSINIDKTLNIPFIFDLPHQAQIILNKVSSLDRRNPVALANEVNNTITTNKITIKIPDVNTDPYFLHMLFM</sequence>
<name>A0A6C0EXD2_9ZZZZ</name>
<protein>
    <submittedName>
        <fullName evidence="2">Uncharacterized protein</fullName>
    </submittedName>
</protein>
<dbReference type="AlphaFoldDB" id="A0A6C0EXD2"/>
<evidence type="ECO:0000313" key="2">
    <source>
        <dbReference type="EMBL" id="QHT32900.1"/>
    </source>
</evidence>
<keyword evidence="1" id="KW-0472">Membrane</keyword>
<evidence type="ECO:0000256" key="1">
    <source>
        <dbReference type="SAM" id="Phobius"/>
    </source>
</evidence>
<feature type="transmembrane region" description="Helical" evidence="1">
    <location>
        <begin position="6"/>
        <end position="29"/>
    </location>
</feature>
<proteinExistence type="predicted"/>
<dbReference type="EMBL" id="MN738954">
    <property type="protein sequence ID" value="QHT32900.1"/>
    <property type="molecule type" value="Genomic_DNA"/>
</dbReference>